<gene>
    <name evidence="1" type="ORF">PG2072B_1514</name>
</gene>
<proteinExistence type="predicted"/>
<organism evidence="1 2">
    <name type="scientific">Bifidobacterium pseudolongum subsp. globosum</name>
    <dbReference type="NCBI Taxonomy" id="1690"/>
    <lineage>
        <taxon>Bacteria</taxon>
        <taxon>Bacillati</taxon>
        <taxon>Actinomycetota</taxon>
        <taxon>Actinomycetes</taxon>
        <taxon>Bifidobacteriales</taxon>
        <taxon>Bifidobacteriaceae</taxon>
        <taxon>Bifidobacterium</taxon>
    </lineage>
</organism>
<dbReference type="RefSeq" id="WP_242502994.1">
    <property type="nucleotide sequence ID" value="NZ_SBKU01000012.1"/>
</dbReference>
<sequence>MSVMNRITTQRDALFHFLEHELGDRLQAVSFDPQMSRPTPGTVAIFVEPPDVSYDKGFNMPPTVRWTLECMSGTPATQARALDDILDVIEQLAQAGLNLDTCTPVSFTLPNSGGTLAAYQIKLNPLEYTME</sequence>
<dbReference type="EMBL" id="SBKU01000012">
    <property type="protein sequence ID" value="RYQ66076.1"/>
    <property type="molecule type" value="Genomic_DNA"/>
</dbReference>
<accession>A0A4Q5BBQ3</accession>
<protein>
    <submittedName>
        <fullName evidence="1">Uncharacterized protein</fullName>
    </submittedName>
</protein>
<reference evidence="1 2" key="1">
    <citation type="submission" date="2019-01" db="EMBL/GenBank/DDBJ databases">
        <title>Unveiling genomic diversity among members of the Bifidobacterium pseudolongum species, a widely distributed gut commensal of the animal kingdom.</title>
        <authorList>
            <person name="Lugli G.A."/>
            <person name="Duranti S."/>
            <person name="Albert K."/>
            <person name="Mancabelli L."/>
            <person name="Napoli S."/>
            <person name="Viappiani A."/>
            <person name="Anzalone R."/>
            <person name="Longhi G."/>
            <person name="Milani C."/>
            <person name="Turroni F."/>
            <person name="Alessandri G."/>
            <person name="Sela D.A."/>
            <person name="Van Sinderen D."/>
            <person name="Ventura M."/>
        </authorList>
    </citation>
    <scope>NUCLEOTIDE SEQUENCE [LARGE SCALE GENOMIC DNA]</scope>
    <source>
        <strain evidence="1 2">2072B</strain>
    </source>
</reference>
<name>A0A4Q5BBQ3_9BIFI</name>
<comment type="caution">
    <text evidence="1">The sequence shown here is derived from an EMBL/GenBank/DDBJ whole genome shotgun (WGS) entry which is preliminary data.</text>
</comment>
<evidence type="ECO:0000313" key="1">
    <source>
        <dbReference type="EMBL" id="RYQ66076.1"/>
    </source>
</evidence>
<dbReference type="AlphaFoldDB" id="A0A4Q5BBQ3"/>
<evidence type="ECO:0000313" key="2">
    <source>
        <dbReference type="Proteomes" id="UP000293268"/>
    </source>
</evidence>
<dbReference type="Proteomes" id="UP000293268">
    <property type="component" value="Unassembled WGS sequence"/>
</dbReference>